<name>A0A090R1E3_9GAMM</name>
<organism evidence="1 2">
    <name type="scientific">Photobacterium aphoticum</name>
    <dbReference type="NCBI Taxonomy" id="754436"/>
    <lineage>
        <taxon>Bacteria</taxon>
        <taxon>Pseudomonadati</taxon>
        <taxon>Pseudomonadota</taxon>
        <taxon>Gammaproteobacteria</taxon>
        <taxon>Vibrionales</taxon>
        <taxon>Vibrionaceae</taxon>
        <taxon>Photobacterium</taxon>
    </lineage>
</organism>
<sequence>MVFYSRGTLYFKDITNLANQAPVMTFEHKNPQAAINMAKLNIINQSMMYQRTLNREYMQWDTVAGLTKSGKPDNGSVMITSGTAGALDNQNDAIIPMIDCELFGNSSFAPGIVVNVVLHLGIPDKVIDEAVPEVQIINRVTHHQLGSRYLCRVELGVLNK</sequence>
<evidence type="ECO:0000313" key="2">
    <source>
        <dbReference type="Proteomes" id="UP000029227"/>
    </source>
</evidence>
<comment type="caution">
    <text evidence="1">The sequence shown here is derived from an EMBL/GenBank/DDBJ whole genome shotgun (WGS) entry which is preliminary data.</text>
</comment>
<accession>A0A090R1E3</accession>
<reference evidence="1 2" key="1">
    <citation type="journal article" date="2014" name="Genome Announc.">
        <title>Draft Genome Sequences of Two Vibrionaceae Species, Vibrio ponticus C121 and Photobacterium aphoticum C119, Isolated as Coral Reef Microbiota.</title>
        <authorList>
            <person name="Al-saari N."/>
            <person name="Meirelles P.M."/>
            <person name="Mino S."/>
            <person name="Suda W."/>
            <person name="Oshima K."/>
            <person name="Hattori M."/>
            <person name="Ohkuma M."/>
            <person name="Thompson F.L."/>
            <person name="Gomez-Gil B."/>
            <person name="Sawabe T."/>
            <person name="Sawabe T."/>
        </authorList>
    </citation>
    <scope>NUCLEOTIDE SEQUENCE [LARGE SCALE GENOMIC DNA]</scope>
    <source>
        <strain evidence="1 2">JCM 19237</strain>
    </source>
</reference>
<proteinExistence type="predicted"/>
<dbReference type="EMBL" id="BBMN01000020">
    <property type="protein sequence ID" value="GAL07929.1"/>
    <property type="molecule type" value="Genomic_DNA"/>
</dbReference>
<evidence type="ECO:0000313" key="1">
    <source>
        <dbReference type="EMBL" id="GAL07929.1"/>
    </source>
</evidence>
<dbReference type="AlphaFoldDB" id="A0A090R1E3"/>
<dbReference type="Proteomes" id="UP000029227">
    <property type="component" value="Unassembled WGS sequence"/>
</dbReference>
<dbReference type="STRING" id="754436.JCM19237_309"/>
<protein>
    <submittedName>
        <fullName evidence="1">Tail length</fullName>
    </submittedName>
</protein>
<gene>
    <name evidence="1" type="ORF">JCM19237_309</name>
</gene>
<dbReference type="eggNOG" id="ENOG5031Q0N">
    <property type="taxonomic scope" value="Bacteria"/>
</dbReference>